<keyword evidence="1" id="KW-0456">Lyase</keyword>
<reference evidence="1 2" key="1">
    <citation type="submission" date="2012-11" db="EMBL/GenBank/DDBJ databases">
        <authorList>
            <person name="Linke B."/>
        </authorList>
    </citation>
    <scope>NUCLEOTIDE SEQUENCE [LARGE SCALE GENOMIC DNA]</scope>
    <source>
        <strain evidence="2">CFBP 1232</strain>
    </source>
</reference>
<protein>
    <submittedName>
        <fullName evidence="1">D-cysteine desulfhydrase</fullName>
        <ecNumber evidence="1">4.4.1.15</ecNumber>
    </submittedName>
</protein>
<dbReference type="Proteomes" id="UP000013111">
    <property type="component" value="Unassembled WGS sequence"/>
</dbReference>
<dbReference type="EMBL" id="CAPB01000022">
    <property type="protein sequence ID" value="CCO94122.1"/>
    <property type="molecule type" value="Genomic_DNA"/>
</dbReference>
<accession>A0A831ER28</accession>
<organism evidence="1 2">
    <name type="scientific">Erwinia amylovora NBRC 12687 = CFBP 1232</name>
    <dbReference type="NCBI Taxonomy" id="1219359"/>
    <lineage>
        <taxon>Bacteria</taxon>
        <taxon>Pseudomonadati</taxon>
        <taxon>Pseudomonadota</taxon>
        <taxon>Gammaproteobacteria</taxon>
        <taxon>Enterobacterales</taxon>
        <taxon>Erwiniaceae</taxon>
        <taxon>Erwinia</taxon>
    </lineage>
</organism>
<name>A0A831ER28_ERWAM</name>
<dbReference type="AlphaFoldDB" id="A0A831ER28"/>
<proteinExistence type="predicted"/>
<dbReference type="GO" id="GO:0019148">
    <property type="term" value="F:D-cysteine desulfhydrase activity"/>
    <property type="evidence" value="ECO:0007669"/>
    <property type="project" value="UniProtKB-EC"/>
</dbReference>
<dbReference type="EC" id="4.4.1.15" evidence="1"/>
<evidence type="ECO:0000313" key="2">
    <source>
        <dbReference type="Proteomes" id="UP000013111"/>
    </source>
</evidence>
<reference evidence="1 2" key="2">
    <citation type="submission" date="2013-04" db="EMBL/GenBank/DDBJ databases">
        <title>Comparative genomics of 12 strains of Erwinia amylovora identifies a pan-genome with a large conserved core and provides insights into host specificity.</title>
        <authorList>
            <person name="Mann R.A."/>
            <person name="Smits T.H.M."/>
            <person name="Buehlmann A."/>
            <person name="Blom J."/>
            <person name="Goesmann A."/>
            <person name="Frey J.E."/>
            <person name="Plummer K.M."/>
            <person name="Beer S.V."/>
            <person name="Luck J."/>
            <person name="Duffy B."/>
            <person name="Rodoni B."/>
        </authorList>
    </citation>
    <scope>NUCLEOTIDE SEQUENCE [LARGE SCALE GENOMIC DNA]</scope>
    <source>
        <strain evidence="2">CFBP 1232</strain>
    </source>
</reference>
<sequence length="83" mass="9000">MVDFAIVVVASGSRGTHAGLAVGLEKLLPECERRRRDRILQCVRPADEDGGDPLALASCAPLTLWDEHFATGTAIRTKRASRQ</sequence>
<comment type="caution">
    <text evidence="1">The sequence shown here is derived from an EMBL/GenBank/DDBJ whole genome shotgun (WGS) entry which is preliminary data.</text>
</comment>
<gene>
    <name evidence="1" type="ORF">BN437_2197</name>
</gene>
<evidence type="ECO:0000313" key="1">
    <source>
        <dbReference type="EMBL" id="CCO94122.1"/>
    </source>
</evidence>